<proteinExistence type="predicted"/>
<protein>
    <submittedName>
        <fullName evidence="2">M48 family metallopeptidase</fullName>
    </submittedName>
</protein>
<evidence type="ECO:0000313" key="2">
    <source>
        <dbReference type="EMBL" id="MCB6183370.1"/>
    </source>
</evidence>
<dbReference type="CDD" id="cd07344">
    <property type="entry name" value="M48_yhfN_like"/>
    <property type="match status" value="1"/>
</dbReference>
<dbReference type="EMBL" id="JAJBZT010000003">
    <property type="protein sequence ID" value="MCB6183370.1"/>
    <property type="molecule type" value="Genomic_DNA"/>
</dbReference>
<dbReference type="InterPro" id="IPR053136">
    <property type="entry name" value="UTP_pyrophosphatase-like"/>
</dbReference>
<dbReference type="Proteomes" id="UP001165395">
    <property type="component" value="Unassembled WGS sequence"/>
</dbReference>
<accession>A0ABS8D569</accession>
<evidence type="ECO:0000313" key="3">
    <source>
        <dbReference type="Proteomes" id="UP001165395"/>
    </source>
</evidence>
<dbReference type="InterPro" id="IPR002725">
    <property type="entry name" value="YgjP-like_metallopeptidase"/>
</dbReference>
<organism evidence="2 3">
    <name type="scientific">Leeia speluncae</name>
    <dbReference type="NCBI Taxonomy" id="2884804"/>
    <lineage>
        <taxon>Bacteria</taxon>
        <taxon>Pseudomonadati</taxon>
        <taxon>Pseudomonadota</taxon>
        <taxon>Betaproteobacteria</taxon>
        <taxon>Neisseriales</taxon>
        <taxon>Leeiaceae</taxon>
        <taxon>Leeia</taxon>
    </lineage>
</organism>
<evidence type="ECO:0000259" key="1">
    <source>
        <dbReference type="Pfam" id="PF01863"/>
    </source>
</evidence>
<reference evidence="2" key="1">
    <citation type="submission" date="2021-10" db="EMBL/GenBank/DDBJ databases">
        <title>The complete genome sequence of Leeia sp. TBRC 13508.</title>
        <authorList>
            <person name="Charoenyingcharoen P."/>
            <person name="Yukphan P."/>
        </authorList>
    </citation>
    <scope>NUCLEOTIDE SEQUENCE</scope>
    <source>
        <strain evidence="2">TBRC 13508</strain>
    </source>
</reference>
<gene>
    <name evidence="2" type="ORF">LIN78_07405</name>
</gene>
<dbReference type="Pfam" id="PF01863">
    <property type="entry name" value="YgjP-like"/>
    <property type="match status" value="1"/>
</dbReference>
<sequence length="257" mass="28701">MDRRRSRPHPSVTLTTTAGSLVLQIVDADTVSQYPVLVRHGQRRTIGLAIKEAALVIHLPARANAEQALPFIQQKAAWLAKHLGNVDNRPKPPDFADGSSIDWLGEQLTIVLLPGRTRGVEVEQDGQYLVIRVPTGKPATVIPPAVAEWMAGQALAYFLPRFDSYAQLMRLTKTPPLSLSSARQKWGSCDHKGEIKLNWRLMQAPPALIDYVICHELAHLKEFNHGPAFWQIVATLCPDYKARRKALKEQGTAWLSW</sequence>
<dbReference type="RefSeq" id="WP_227180070.1">
    <property type="nucleotide sequence ID" value="NZ_JAJBZT010000003.1"/>
</dbReference>
<dbReference type="PANTHER" id="PTHR30399">
    <property type="entry name" value="UNCHARACTERIZED PROTEIN YGJP"/>
    <property type="match status" value="1"/>
</dbReference>
<dbReference type="PANTHER" id="PTHR30399:SF1">
    <property type="entry name" value="UTP PYROPHOSPHATASE"/>
    <property type="match status" value="1"/>
</dbReference>
<name>A0ABS8D569_9NEIS</name>
<feature type="domain" description="YgjP-like metallopeptidase" evidence="1">
    <location>
        <begin position="44"/>
        <end position="249"/>
    </location>
</feature>
<comment type="caution">
    <text evidence="2">The sequence shown here is derived from an EMBL/GenBank/DDBJ whole genome shotgun (WGS) entry which is preliminary data.</text>
</comment>
<keyword evidence="3" id="KW-1185">Reference proteome</keyword>
<dbReference type="Gene3D" id="3.30.2010.10">
    <property type="entry name" value="Metalloproteases ('zincins'), catalytic domain"/>
    <property type="match status" value="1"/>
</dbReference>